<evidence type="ECO:0000313" key="1">
    <source>
        <dbReference type="EMBL" id="CEM09793.1"/>
    </source>
</evidence>
<proteinExistence type="predicted"/>
<dbReference type="AlphaFoldDB" id="A0A0G4FA10"/>
<dbReference type="VEuPathDB" id="CryptoDB:Cvel_15975"/>
<organism evidence="1">
    <name type="scientific">Chromera velia CCMP2878</name>
    <dbReference type="NCBI Taxonomy" id="1169474"/>
    <lineage>
        <taxon>Eukaryota</taxon>
        <taxon>Sar</taxon>
        <taxon>Alveolata</taxon>
        <taxon>Colpodellida</taxon>
        <taxon>Chromeraceae</taxon>
        <taxon>Chromera</taxon>
    </lineage>
</organism>
<dbReference type="EMBL" id="CDMZ01000231">
    <property type="protein sequence ID" value="CEM09793.1"/>
    <property type="molecule type" value="Genomic_DNA"/>
</dbReference>
<gene>
    <name evidence="1" type="ORF">Cvel_15975</name>
</gene>
<protein>
    <submittedName>
        <fullName evidence="1">Uncharacterized protein</fullName>
    </submittedName>
</protein>
<reference evidence="1" key="1">
    <citation type="submission" date="2014-11" db="EMBL/GenBank/DDBJ databases">
        <authorList>
            <person name="Otto D Thomas"/>
            <person name="Naeem Raeece"/>
        </authorList>
    </citation>
    <scope>NUCLEOTIDE SEQUENCE</scope>
</reference>
<accession>A0A0G4FA10</accession>
<name>A0A0G4FA10_9ALVE</name>
<sequence>MLERACVRACDAVKDEVDKGLHAAKAGLDRVKKSGLVESVVEFVGDGVRRVVRSESGLLELVEIDKDGAKKVIKMGEKGFKVLVPIVEDNIEKIVEVGETGVVKVIEKGADGIDKVVELGEDAIQKAKKVGNEAIAKAAAVAKEAKAKFDLFQLVLINVAKTGVATAAAVIVAPMLAPLAATGAPGAILANSALGAITSTAGALVVGEKGRDLSNEAKAGAVRGAFKAISATAAGGCAGKLAKDAPKVIKIAAKVGAAQVTGSLVETGSVSEETLKYATAGVIAAVVNDQLMPEIKAAVQTLTDGRNVSHPSPVKLSFPEERPDPSRSVVAIQVVGGKLPGFPSMVRQLFVAEHHALLLTYDDGSKV</sequence>